<name>A0A2H6KKF5_9APIC</name>
<keyword evidence="1" id="KW-0863">Zinc-finger</keyword>
<feature type="transmembrane region" description="Helical" evidence="3">
    <location>
        <begin position="1592"/>
        <end position="1610"/>
    </location>
</feature>
<dbReference type="PROSITE" id="PS50103">
    <property type="entry name" value="ZF_C3H1"/>
    <property type="match status" value="1"/>
</dbReference>
<dbReference type="RefSeq" id="XP_028869712.1">
    <property type="nucleotide sequence ID" value="XM_029013879.1"/>
</dbReference>
<dbReference type="InterPro" id="IPR000571">
    <property type="entry name" value="Znf_CCCH"/>
</dbReference>
<keyword evidence="2" id="KW-0175">Coiled coil</keyword>
<keyword evidence="3" id="KW-0812">Transmembrane</keyword>
<evidence type="ECO:0000259" key="4">
    <source>
        <dbReference type="PROSITE" id="PS50103"/>
    </source>
</evidence>
<reference evidence="5 6" key="1">
    <citation type="journal article" date="2017" name="BMC Genomics">
        <title>Whole-genome assembly of Babesia ovata and comparative genomics between closely related pathogens.</title>
        <authorList>
            <person name="Yamagishi J."/>
            <person name="Asada M."/>
            <person name="Hakimi H."/>
            <person name="Tanaka T.Q."/>
            <person name="Sugimoto C."/>
            <person name="Kawazu S."/>
        </authorList>
    </citation>
    <scope>NUCLEOTIDE SEQUENCE [LARGE SCALE GENOMIC DNA]</scope>
    <source>
        <strain evidence="5 6">Miyake</strain>
    </source>
</reference>
<evidence type="ECO:0000313" key="6">
    <source>
        <dbReference type="Proteomes" id="UP000236319"/>
    </source>
</evidence>
<evidence type="ECO:0000256" key="2">
    <source>
        <dbReference type="SAM" id="Coils"/>
    </source>
</evidence>
<accession>A0A2H6KKF5</accession>
<evidence type="ECO:0000256" key="1">
    <source>
        <dbReference type="PROSITE-ProRule" id="PRU00723"/>
    </source>
</evidence>
<gene>
    <name evidence="5" type="ORF">BOVATA_049620</name>
</gene>
<comment type="caution">
    <text evidence="5">The sequence shown here is derived from an EMBL/GenBank/DDBJ whole genome shotgun (WGS) entry which is preliminary data.</text>
</comment>
<keyword evidence="3" id="KW-0472">Membrane</keyword>
<proteinExistence type="predicted"/>
<dbReference type="GO" id="GO:0008270">
    <property type="term" value="F:zinc ion binding"/>
    <property type="evidence" value="ECO:0007669"/>
    <property type="project" value="UniProtKB-KW"/>
</dbReference>
<sequence length="1649" mass="185015">MSTEPKLGKGHSVFSTQIKQVGDWLNHYDQYVAGSRFLVTSELGKDSRPLKEQLETWTTTVNSVSQHVNVVEQYANVLDSSLRNNITNKIDTIKSSVTMLLESAQNGLFGEQVAEVDRALKDEKRKLDEEVAAKCITLVGYINQKFNIVDRRLGELKKTKEEQFESISNSVTKTYVQSKLLLDEFKVNYEMHILEKFDKIKSNMTSIQAIHPSDATGDANKCDLERELEAVKEAVQEMSKAYKLKLKVLCADVKKNVKSADETLTQAKQRIQLTVAKAYQKVVTLVAEANQGFMQLVTTAEEHISVIKSGVGNKSDEGNIGAHWEAFKKHIGSMLDGNKDNGVLGLLGGIIKGVKNYADAFTQRNFGDKVLKVWLTVIVKDATIKARLTHYVSDQDDQIIGELIHQLQNEINIATNAFTGEEENDVYKNLAAIYKCLKGFATQIKDGFHGIVGKVESAMMIAKGIPHDTYNANRNKAAQLILHQLLGMARQAAEEVKSFVKTNISNVALALQDINEIKHEMEGKKPDGKDSLGKLITQALDSVKARIDEIDGILKSDKGKLKMELDTRLNAITGASEINGLKTFQVDEKNEICEAIKGVQKMFNSDFGKDDHIKISAVAGYQEAERQYDVTVAKIKSTIDHLESLPGLVKDNRQQVQTKMEELDREIQKLQGEIWIVETTVKKASEALNTEIKNVETALNEARTDITQVVDDLKDKLFKAVKKAFNEVTYHVQKLFARQKLADLKSLQSLVQTQKTEIERIIRVNKFSGVKGLLKQLKDEVRRKVKGQPNKFDALKKAPNHNDFKTFVEKMHAYFTLIYDYVKYQMDEYVKKQSPSETPDAIDKLERVKEKLDKILEGLKNSNHFDYTFKTNIDALNSALQHFTPSKFGGPCTVLLDVVKEGVQALAGQLGKAYVNTYDGGEEITWRKQGTTATVYTTHVSYNTELTEESQKGARVFLTILKMLCRDLHKLEDDCGGKWKTKHICEDENDEKSLGSFLKRLGYQVAKNQASKEGELKLPVNDYKGLDVHKKLKEELQNAAKNIAHITDCLSPKKSFDVLDILVCLTTHLNQYFRVGHITIVSSPRNPCSVYEMLVWCSGLEYNAVYDKLTTYCSEYDTKKDSDLKQRVSDAAHYGLPSLGNWSHNLLTAILGTGDASTYYASDYYNNSLRLGYPTSGADCLRTLVDIFRRLFPVFRFMYGLCGLGSRHHGWAGCQYGKNIPTTKWPCNVHSADKSKCQPKCEPNSQPNDQPNCQPTSPLQCYLTDSLIGHLPHDVTSIGCKTVCNTCPKSMPGMPCITPMGFRGFSSSTRRGKELCNVLGKFLGNDYLTALFYVAAKPPSNLPEHFAFVRSLVSGIKLPLAPKRDENKTLANMFNTSMSEQSIDLYKNTSDLTDALQKAYGTSMDDHQDMDHLTGLAKLSSLAMTTPCSGQDANCAPYVYTLCSDSYSNLAIMHSNLYLSWIIYLPWTLHKYLECLLDALKALLCQDWGCSKCLNGNKCRRGQHGLVDEKTKAPHCQCNSMVQCRGVMPTLYIYGFMFGNPSMLNANGKPKKCSDFCTQLQNVLKSTYFDKLFKECDNFLYIIRSPFMNTLLALWSLSLLYLLHIAVVRLDVLRIRSHLRAPSSHRIAAQSLLAAARVKALANVKYFSP</sequence>
<keyword evidence="1" id="KW-0479">Metal-binding</keyword>
<feature type="zinc finger region" description="C3H1-type" evidence="1">
    <location>
        <begin position="1479"/>
        <end position="1507"/>
    </location>
</feature>
<dbReference type="Proteomes" id="UP000236319">
    <property type="component" value="Unassembled WGS sequence"/>
</dbReference>
<feature type="coiled-coil region" evidence="2">
    <location>
        <begin position="653"/>
        <end position="705"/>
    </location>
</feature>
<keyword evidence="3" id="KW-1133">Transmembrane helix</keyword>
<evidence type="ECO:0000256" key="3">
    <source>
        <dbReference type="SAM" id="Phobius"/>
    </source>
</evidence>
<dbReference type="GeneID" id="39877239"/>
<feature type="domain" description="C3H1-type" evidence="4">
    <location>
        <begin position="1479"/>
        <end position="1507"/>
    </location>
</feature>
<keyword evidence="1" id="KW-0862">Zinc</keyword>
<dbReference type="EMBL" id="BDSA01000054">
    <property type="protein sequence ID" value="GBE63469.1"/>
    <property type="molecule type" value="Genomic_DNA"/>
</dbReference>
<protein>
    <recommendedName>
        <fullName evidence="4">C3H1-type domain-containing protein</fullName>
    </recommendedName>
</protein>
<organism evidence="5 6">
    <name type="scientific">Babesia ovata</name>
    <dbReference type="NCBI Taxonomy" id="189622"/>
    <lineage>
        <taxon>Eukaryota</taxon>
        <taxon>Sar</taxon>
        <taxon>Alveolata</taxon>
        <taxon>Apicomplexa</taxon>
        <taxon>Aconoidasida</taxon>
        <taxon>Piroplasmida</taxon>
        <taxon>Babesiidae</taxon>
        <taxon>Babesia</taxon>
    </lineage>
</organism>
<keyword evidence="6" id="KW-1185">Reference proteome</keyword>
<evidence type="ECO:0000313" key="5">
    <source>
        <dbReference type="EMBL" id="GBE63469.1"/>
    </source>
</evidence>
<dbReference type="OrthoDB" id="2441647at2759"/>
<dbReference type="VEuPathDB" id="PiroplasmaDB:BOVATA_049620"/>